<accession>A0A080LZ87</accession>
<dbReference type="Pfam" id="PF03364">
    <property type="entry name" value="Polyketide_cyc"/>
    <property type="match status" value="1"/>
</dbReference>
<dbReference type="GO" id="GO:0045333">
    <property type="term" value="P:cellular respiration"/>
    <property type="evidence" value="ECO:0007669"/>
    <property type="project" value="InterPro"/>
</dbReference>
<evidence type="ECO:0000256" key="2">
    <source>
        <dbReference type="SAM" id="MobiDB-lite"/>
    </source>
</evidence>
<comment type="caution">
    <text evidence="4">The sequence shown here is derived from an EMBL/GenBank/DDBJ whole genome shotgun (WGS) entry which is preliminary data.</text>
</comment>
<evidence type="ECO:0000313" key="4">
    <source>
        <dbReference type="EMBL" id="KFB73330.1"/>
    </source>
</evidence>
<dbReference type="SUPFAM" id="SSF55961">
    <property type="entry name" value="Bet v1-like"/>
    <property type="match status" value="1"/>
</dbReference>
<protein>
    <submittedName>
        <fullName evidence="4">Ribosome association toxin RatA</fullName>
    </submittedName>
</protein>
<dbReference type="InterPro" id="IPR023393">
    <property type="entry name" value="START-like_dom_sf"/>
</dbReference>
<evidence type="ECO:0000259" key="3">
    <source>
        <dbReference type="Pfam" id="PF03364"/>
    </source>
</evidence>
<feature type="region of interest" description="Disordered" evidence="2">
    <location>
        <begin position="149"/>
        <end position="170"/>
    </location>
</feature>
<sequence length="170" mass="18856">MATHRESRAIALPPEWLFDIVADVERYPEFLPLMRAARIVRRYPKAYETEQTLALGLLLHRFRTRTELDRPSSIAIVSDDRSFCRFDVRWAFAPLADDHCHVDFALDCATRSLFLRPVVEMLILPMAASMVTAFEARAHALAAKAGSAPAATAGNTSQQASGSVDGRSIP</sequence>
<name>A0A080LZ87_9PROT</name>
<dbReference type="PANTHER" id="PTHR12901">
    <property type="entry name" value="SPERM PROTEIN HOMOLOG"/>
    <property type="match status" value="1"/>
</dbReference>
<dbReference type="InterPro" id="IPR044996">
    <property type="entry name" value="COQ10-like"/>
</dbReference>
<evidence type="ECO:0000256" key="1">
    <source>
        <dbReference type="ARBA" id="ARBA00008918"/>
    </source>
</evidence>
<dbReference type="Gene3D" id="3.30.530.20">
    <property type="match status" value="1"/>
</dbReference>
<comment type="similarity">
    <text evidence="1">Belongs to the ribosome association toxin RatA family.</text>
</comment>
<dbReference type="PANTHER" id="PTHR12901:SF10">
    <property type="entry name" value="COENZYME Q-BINDING PROTEIN COQ10, MITOCHONDRIAL"/>
    <property type="match status" value="1"/>
</dbReference>
<reference evidence="4 5" key="1">
    <citation type="submission" date="2014-02" db="EMBL/GenBank/DDBJ databases">
        <title>Expanding our view of genomic diversity in Candidatus Accumulibacter clades.</title>
        <authorList>
            <person name="Skennerton C.T."/>
            <person name="Barr J.J."/>
            <person name="Slater F.R."/>
            <person name="Bond P.L."/>
            <person name="Tyson G.W."/>
        </authorList>
    </citation>
    <scope>NUCLEOTIDE SEQUENCE [LARGE SCALE GENOMIC DNA]</scope>
    <source>
        <strain evidence="5">BA-91</strain>
    </source>
</reference>
<proteinExistence type="inferred from homology"/>
<evidence type="ECO:0000313" key="5">
    <source>
        <dbReference type="Proteomes" id="UP000020077"/>
    </source>
</evidence>
<dbReference type="Proteomes" id="UP000020077">
    <property type="component" value="Unassembled WGS sequence"/>
</dbReference>
<dbReference type="AlphaFoldDB" id="A0A080LZ87"/>
<dbReference type="CDD" id="cd07813">
    <property type="entry name" value="COQ10p_like"/>
    <property type="match status" value="1"/>
</dbReference>
<dbReference type="GO" id="GO:0048039">
    <property type="term" value="F:ubiquinone binding"/>
    <property type="evidence" value="ECO:0007669"/>
    <property type="project" value="InterPro"/>
</dbReference>
<feature type="domain" description="Coenzyme Q-binding protein COQ10 START" evidence="3">
    <location>
        <begin position="10"/>
        <end position="135"/>
    </location>
</feature>
<organism evidence="4 5">
    <name type="scientific">Candidatus Accumulibacter phosphatis</name>
    <dbReference type="NCBI Taxonomy" id="327160"/>
    <lineage>
        <taxon>Bacteria</taxon>
        <taxon>Pseudomonadati</taxon>
        <taxon>Pseudomonadota</taxon>
        <taxon>Betaproteobacteria</taxon>
        <taxon>Candidatus Accumulibacter</taxon>
    </lineage>
</organism>
<dbReference type="EMBL" id="JDVG02000244">
    <property type="protein sequence ID" value="KFB73330.1"/>
    <property type="molecule type" value="Genomic_DNA"/>
</dbReference>
<gene>
    <name evidence="4" type="primary">pasT_1</name>
    <name evidence="4" type="ORF">AW09_001416</name>
</gene>
<dbReference type="InterPro" id="IPR005031">
    <property type="entry name" value="COQ10_START"/>
</dbReference>